<reference evidence="2" key="1">
    <citation type="submission" date="2022-11" db="EMBL/GenBank/DDBJ databases">
        <title>Genome Resource of Sclerotinia nivalis Strain SnTB1, a Plant Pathogen Isolated from American Ginseng.</title>
        <authorList>
            <person name="Fan S."/>
        </authorList>
    </citation>
    <scope>NUCLEOTIDE SEQUENCE</scope>
    <source>
        <strain evidence="2">SnTB1</strain>
    </source>
</reference>
<dbReference type="EMBL" id="JAPEIS010000015">
    <property type="protein sequence ID" value="KAJ8059288.1"/>
    <property type="molecule type" value="Genomic_DNA"/>
</dbReference>
<evidence type="ECO:0000313" key="3">
    <source>
        <dbReference type="Proteomes" id="UP001152300"/>
    </source>
</evidence>
<evidence type="ECO:0000313" key="2">
    <source>
        <dbReference type="EMBL" id="KAJ8059288.1"/>
    </source>
</evidence>
<feature type="compositionally biased region" description="Polar residues" evidence="1">
    <location>
        <begin position="207"/>
        <end position="219"/>
    </location>
</feature>
<gene>
    <name evidence="2" type="ORF">OCU04_012253</name>
</gene>
<organism evidence="2 3">
    <name type="scientific">Sclerotinia nivalis</name>
    <dbReference type="NCBI Taxonomy" id="352851"/>
    <lineage>
        <taxon>Eukaryota</taxon>
        <taxon>Fungi</taxon>
        <taxon>Dikarya</taxon>
        <taxon>Ascomycota</taxon>
        <taxon>Pezizomycotina</taxon>
        <taxon>Leotiomycetes</taxon>
        <taxon>Helotiales</taxon>
        <taxon>Sclerotiniaceae</taxon>
        <taxon>Sclerotinia</taxon>
    </lineage>
</organism>
<dbReference type="OrthoDB" id="3491685at2759"/>
<sequence length="371" mass="42590">MNNLRQPPNKVPEFLYIVHDPSNDQSPGGVSHNSDESYSPWDIGFRPYDVLTLSHKTASSYLPFHYGVGNEIRRNNPSIYVTATDDIEAARNQVITSEEELVMYSLDGRCDDMKRCVIFKASNWLRALNLWEGDANEGEDEKHERQKKLGSEWLIWPSVPKEAIIDMSGKRAIMMETEEEDETLTNYQGQKRQKTSAGPSRDLEVVATTNRGKSSSKSGVRNEKGFVCRELESDGAPQYMAILSDEGPFPFSAIYVIEPREDGLQCLVHWGPNIDPSWVSIRNVDARAVKEFRDRQISAEYRQEPTKGDPFEILFEEPLNEETKLNSRFLVRWTDTGRITWETYGGSHGVTRHAGNRFLAERNTWRRYHYT</sequence>
<feature type="region of interest" description="Disordered" evidence="1">
    <location>
        <begin position="181"/>
        <end position="220"/>
    </location>
</feature>
<dbReference type="AlphaFoldDB" id="A0A9X0ABT3"/>
<feature type="compositionally biased region" description="Polar residues" evidence="1">
    <location>
        <begin position="186"/>
        <end position="198"/>
    </location>
</feature>
<keyword evidence="3" id="KW-1185">Reference proteome</keyword>
<protein>
    <submittedName>
        <fullName evidence="2">Uncharacterized protein</fullName>
    </submittedName>
</protein>
<name>A0A9X0ABT3_9HELO</name>
<accession>A0A9X0ABT3</accession>
<comment type="caution">
    <text evidence="2">The sequence shown here is derived from an EMBL/GenBank/DDBJ whole genome shotgun (WGS) entry which is preliminary data.</text>
</comment>
<proteinExistence type="predicted"/>
<evidence type="ECO:0000256" key="1">
    <source>
        <dbReference type="SAM" id="MobiDB-lite"/>
    </source>
</evidence>
<dbReference type="Proteomes" id="UP001152300">
    <property type="component" value="Unassembled WGS sequence"/>
</dbReference>